<proteinExistence type="predicted"/>
<comment type="caution">
    <text evidence="1">The sequence shown here is derived from an EMBL/GenBank/DDBJ whole genome shotgun (WGS) entry which is preliminary data.</text>
</comment>
<dbReference type="EMBL" id="SEOQ01000250">
    <property type="protein sequence ID" value="TFY66405.1"/>
    <property type="molecule type" value="Genomic_DNA"/>
</dbReference>
<evidence type="ECO:0000313" key="2">
    <source>
        <dbReference type="Proteomes" id="UP000298327"/>
    </source>
</evidence>
<dbReference type="OrthoDB" id="5595695at2759"/>
<organism evidence="1 2">
    <name type="scientific">Dentipellis fragilis</name>
    <dbReference type="NCBI Taxonomy" id="205917"/>
    <lineage>
        <taxon>Eukaryota</taxon>
        <taxon>Fungi</taxon>
        <taxon>Dikarya</taxon>
        <taxon>Basidiomycota</taxon>
        <taxon>Agaricomycotina</taxon>
        <taxon>Agaricomycetes</taxon>
        <taxon>Russulales</taxon>
        <taxon>Hericiaceae</taxon>
        <taxon>Dentipellis</taxon>
    </lineage>
</organism>
<accession>A0A4Y9YVT3</accession>
<reference evidence="1 2" key="1">
    <citation type="submission" date="2019-02" db="EMBL/GenBank/DDBJ databases">
        <title>Genome sequencing of the rare red list fungi Dentipellis fragilis.</title>
        <authorList>
            <person name="Buettner E."/>
            <person name="Kellner H."/>
        </authorList>
    </citation>
    <scope>NUCLEOTIDE SEQUENCE [LARGE SCALE GENOMIC DNA]</scope>
    <source>
        <strain evidence="1 2">DSM 105465</strain>
    </source>
</reference>
<dbReference type="AlphaFoldDB" id="A0A4Y9YVT3"/>
<evidence type="ECO:0000313" key="1">
    <source>
        <dbReference type="EMBL" id="TFY66405.1"/>
    </source>
</evidence>
<gene>
    <name evidence="1" type="ORF">EVG20_g4681</name>
</gene>
<evidence type="ECO:0008006" key="3">
    <source>
        <dbReference type="Google" id="ProtNLM"/>
    </source>
</evidence>
<protein>
    <recommendedName>
        <fullName evidence="3">F-box domain-containing protein</fullName>
    </recommendedName>
</protein>
<name>A0A4Y9YVT3_9AGAM</name>
<dbReference type="Proteomes" id="UP000298327">
    <property type="component" value="Unassembled WGS sequence"/>
</dbReference>
<sequence length="669" mass="75786">MRTPFLLAVPREILEQIVRETALDDPVGIPSDVLSILLSCKAINNALSFATNKDLYARIFKGMFDIDAARRRFGHRALHSRNLASQFRQQCLTLKRIRSQDIYSPHVLEDFWIAFIMVMENDGKNREQLDWAGLPSFVNAFIRARLWEQTVNGWPVDSPVNTLALWLLWCTTDSASLSSESFNSHQELISLVLPFLIVAFKYPAYYAPDNHFSLPLPTDLERDELVSLVSVHGPFPMYRSSQDRDHVFSLTYYNHMLHLVPPPLPSAAKLLYFSRREMIELQGPPGMPVDRTAANLIPNFRGPTQEDLHDVNSHKGARFVPRGDWDWKSQLTSDERMREEDGTSHWGVGDSPKLLATSALWDNDWERLNNCWDPWSRPPLKGPVYTPGTLSGLWQGRMLVPDEGGYLGLVPRANFPDGFGEMSPFMSTWPIFMRLKEYHCVSPQVPVQHGGDPDDPLDDGIRNAWFPTVQMLENNDKCIVMDTNHDDFRTEHELYIEGRPNSHSQDTCHICGGSSGMMSQVAPSSYQDPELQTMQIDADVDEPQHADFEDLFEYAGLGGSSGLESSEDGDEYEASCSGIRDIIFTGETDPKHGTAWGRFTFLGRVRPWDGLVALVRLPGGRADQPGRTRWVFRGYIHYGQALVGSWRGLTQDIDSIPWEGPFVASRRLD</sequence>
<dbReference type="STRING" id="205917.A0A4Y9YVT3"/>
<keyword evidence="2" id="KW-1185">Reference proteome</keyword>